<feature type="transmembrane region" description="Helical" evidence="5">
    <location>
        <begin position="94"/>
        <end position="116"/>
    </location>
</feature>
<evidence type="ECO:0000313" key="7">
    <source>
        <dbReference type="Proteomes" id="UP001487740"/>
    </source>
</evidence>
<evidence type="ECO:0000256" key="1">
    <source>
        <dbReference type="ARBA" id="ARBA00004141"/>
    </source>
</evidence>
<feature type="transmembrane region" description="Helical" evidence="5">
    <location>
        <begin position="64"/>
        <end position="87"/>
    </location>
</feature>
<evidence type="ECO:0000256" key="3">
    <source>
        <dbReference type="ARBA" id="ARBA00022989"/>
    </source>
</evidence>
<keyword evidence="2 5" id="KW-0812">Transmembrane</keyword>
<dbReference type="PANTHER" id="PTHR23507">
    <property type="entry name" value="ZGC:174356"/>
    <property type="match status" value="1"/>
</dbReference>
<feature type="transmembrane region" description="Helical" evidence="5">
    <location>
        <begin position="356"/>
        <end position="378"/>
    </location>
</feature>
<dbReference type="InterPro" id="IPR011701">
    <property type="entry name" value="MFS"/>
</dbReference>
<feature type="transmembrane region" description="Helical" evidence="5">
    <location>
        <begin position="263"/>
        <end position="280"/>
    </location>
</feature>
<dbReference type="AlphaFoldDB" id="A0AAW0SR48"/>
<evidence type="ECO:0000313" key="6">
    <source>
        <dbReference type="EMBL" id="KAK8377885.1"/>
    </source>
</evidence>
<organism evidence="6 7">
    <name type="scientific">Scylla paramamosain</name>
    <name type="common">Mud crab</name>
    <dbReference type="NCBI Taxonomy" id="85552"/>
    <lineage>
        <taxon>Eukaryota</taxon>
        <taxon>Metazoa</taxon>
        <taxon>Ecdysozoa</taxon>
        <taxon>Arthropoda</taxon>
        <taxon>Crustacea</taxon>
        <taxon>Multicrustacea</taxon>
        <taxon>Malacostraca</taxon>
        <taxon>Eumalacostraca</taxon>
        <taxon>Eucarida</taxon>
        <taxon>Decapoda</taxon>
        <taxon>Pleocyemata</taxon>
        <taxon>Brachyura</taxon>
        <taxon>Eubrachyura</taxon>
        <taxon>Portunoidea</taxon>
        <taxon>Portunidae</taxon>
        <taxon>Portuninae</taxon>
        <taxon>Scylla</taxon>
    </lineage>
</organism>
<gene>
    <name evidence="6" type="ORF">O3P69_014079</name>
</gene>
<feature type="transmembrane region" description="Helical" evidence="5">
    <location>
        <begin position="390"/>
        <end position="409"/>
    </location>
</feature>
<dbReference type="Pfam" id="PF07690">
    <property type="entry name" value="MFS_1"/>
    <property type="match status" value="1"/>
</dbReference>
<dbReference type="SUPFAM" id="SSF103473">
    <property type="entry name" value="MFS general substrate transporter"/>
    <property type="match status" value="1"/>
</dbReference>
<feature type="transmembrane region" description="Helical" evidence="5">
    <location>
        <begin position="421"/>
        <end position="443"/>
    </location>
</feature>
<dbReference type="Proteomes" id="UP001487740">
    <property type="component" value="Unassembled WGS sequence"/>
</dbReference>
<dbReference type="PANTHER" id="PTHR23507:SF1">
    <property type="entry name" value="FI18259P1-RELATED"/>
    <property type="match status" value="1"/>
</dbReference>
<feature type="transmembrane region" description="Helical" evidence="5">
    <location>
        <begin position="300"/>
        <end position="319"/>
    </location>
</feature>
<feature type="transmembrane region" description="Helical" evidence="5">
    <location>
        <begin position="122"/>
        <end position="140"/>
    </location>
</feature>
<name>A0AAW0SR48_SCYPA</name>
<keyword evidence="3 5" id="KW-1133">Transmembrane helix</keyword>
<feature type="transmembrane region" description="Helical" evidence="5">
    <location>
        <begin position="192"/>
        <end position="212"/>
    </location>
</feature>
<dbReference type="InterPro" id="IPR036259">
    <property type="entry name" value="MFS_trans_sf"/>
</dbReference>
<protein>
    <submittedName>
        <fullName evidence="6">Uncharacterized protein</fullName>
    </submittedName>
</protein>
<comment type="subcellular location">
    <subcellularLocation>
        <location evidence="1">Membrane</location>
        <topology evidence="1">Multi-pass membrane protein</topology>
    </subcellularLocation>
</comment>
<proteinExistence type="predicted"/>
<keyword evidence="4 5" id="KW-0472">Membrane</keyword>
<dbReference type="GO" id="GO:0016020">
    <property type="term" value="C:membrane"/>
    <property type="evidence" value="ECO:0007669"/>
    <property type="project" value="UniProtKB-SubCell"/>
</dbReference>
<dbReference type="GO" id="GO:0022857">
    <property type="term" value="F:transmembrane transporter activity"/>
    <property type="evidence" value="ECO:0007669"/>
    <property type="project" value="InterPro"/>
</dbReference>
<dbReference type="EMBL" id="JARAKH010000047">
    <property type="protein sequence ID" value="KAK8377885.1"/>
    <property type="molecule type" value="Genomic_DNA"/>
</dbReference>
<accession>A0AAW0SR48</accession>
<evidence type="ECO:0000256" key="2">
    <source>
        <dbReference type="ARBA" id="ARBA00022692"/>
    </source>
</evidence>
<dbReference type="Gene3D" id="1.20.1250.20">
    <property type="entry name" value="MFS general substrate transporter like domains"/>
    <property type="match status" value="1"/>
</dbReference>
<feature type="transmembrane region" description="Helical" evidence="5">
    <location>
        <begin position="331"/>
        <end position="350"/>
    </location>
</feature>
<evidence type="ECO:0000256" key="4">
    <source>
        <dbReference type="ARBA" id="ARBA00023136"/>
    </source>
</evidence>
<evidence type="ECO:0000256" key="5">
    <source>
        <dbReference type="SAM" id="Phobius"/>
    </source>
</evidence>
<comment type="caution">
    <text evidence="6">The sequence shown here is derived from an EMBL/GenBank/DDBJ whole genome shotgun (WGS) entry which is preliminary data.</text>
</comment>
<sequence length="461" mass="50555">MFRVTVEPAVFLYCASYVVQLSVLQDFIFMKLCREHYSQEVCVGRWKEDSVIDVAWVENKAVNYVMWLSVITSILSVIMAQFFGVALDRYSPKVVMTAPFMGFLAQHLVCVVVAALPSLPLAVMYVGATLNGISGGYPLFKSAVSSYVVRTASPEERTFRLSMVEGTVFLGGAVGPFTLKQVVTSTTTGHDYLFLGSEMSLAVALLYIVFILPDSHSTSQENAELPPEHSGTALCTQVKTVLQNFSGSVSTVLRHRPAGKRTSVLLLILADFFIAIAYSAESDLRYIYMHNYLGFTLGQYSLYLVIKNLVNGISLLGVLPVLRLVFDISDASLGILGGTSRVVAFTMLALNTSHTLTYIVPFLDVFGQYLFVVLRSSLCGLVKREEQGRVLTVLSSLAQMSMLVGSLLFDNVYPALVLLAHPGYTFLVAATTMATATTIFICIRCCRAKEGTCEETQPILR</sequence>
<keyword evidence="7" id="KW-1185">Reference proteome</keyword>
<reference evidence="6 7" key="1">
    <citation type="submission" date="2023-03" db="EMBL/GenBank/DDBJ databases">
        <title>High-quality genome of Scylla paramamosain provides insights in environmental adaptation.</title>
        <authorList>
            <person name="Zhang L."/>
        </authorList>
    </citation>
    <scope>NUCLEOTIDE SEQUENCE [LARGE SCALE GENOMIC DNA]</scope>
    <source>
        <strain evidence="6">LZ_2023a</strain>
        <tissue evidence="6">Muscle</tissue>
    </source>
</reference>
<feature type="transmembrane region" description="Helical" evidence="5">
    <location>
        <begin position="161"/>
        <end position="180"/>
    </location>
</feature>